<dbReference type="PANTHER" id="PTHR31834">
    <property type="entry name" value="INITIATION-SPECIFIC ALPHA-1,6-MANNOSYLTRANSFERASE"/>
    <property type="match status" value="1"/>
</dbReference>
<comment type="similarity">
    <text evidence="1">Belongs to the glycosyltransferase 32 family.</text>
</comment>
<keyword evidence="4" id="KW-1185">Reference proteome</keyword>
<dbReference type="HOGENOM" id="CLU_022381_2_1_1"/>
<evidence type="ECO:0000313" key="4">
    <source>
        <dbReference type="Proteomes" id="UP000016933"/>
    </source>
</evidence>
<dbReference type="InterPro" id="IPR029044">
    <property type="entry name" value="Nucleotide-diphossugar_trans"/>
</dbReference>
<reference evidence="3 4" key="2">
    <citation type="journal article" date="2012" name="PLoS Pathog.">
        <title>Diverse lifestyles and strategies of plant pathogenesis encoded in the genomes of eighteen Dothideomycetes fungi.</title>
        <authorList>
            <person name="Ohm R.A."/>
            <person name="Feau N."/>
            <person name="Henrissat B."/>
            <person name="Schoch C.L."/>
            <person name="Horwitz B.A."/>
            <person name="Barry K.W."/>
            <person name="Condon B.J."/>
            <person name="Copeland A.C."/>
            <person name="Dhillon B."/>
            <person name="Glaser F."/>
            <person name="Hesse C.N."/>
            <person name="Kosti I."/>
            <person name="LaButti K."/>
            <person name="Lindquist E.A."/>
            <person name="Lucas S."/>
            <person name="Salamov A.A."/>
            <person name="Bradshaw R.E."/>
            <person name="Ciuffetti L."/>
            <person name="Hamelin R.C."/>
            <person name="Kema G.H.J."/>
            <person name="Lawrence C."/>
            <person name="Scott J.A."/>
            <person name="Spatafora J.W."/>
            <person name="Turgeon B.G."/>
            <person name="de Wit P.J.G.M."/>
            <person name="Zhong S."/>
            <person name="Goodwin S.B."/>
            <person name="Grigoriev I.V."/>
        </authorList>
    </citation>
    <scope>NUCLEOTIDE SEQUENCE [LARGE SCALE GENOMIC DNA]</scope>
    <source>
        <strain evidence="4">NZE10 / CBS 128990</strain>
    </source>
</reference>
<dbReference type="GO" id="GO:0000136">
    <property type="term" value="C:mannan polymerase complex"/>
    <property type="evidence" value="ECO:0007669"/>
    <property type="project" value="TreeGrafter"/>
</dbReference>
<feature type="compositionally biased region" description="Low complexity" evidence="2">
    <location>
        <begin position="512"/>
        <end position="614"/>
    </location>
</feature>
<feature type="compositionally biased region" description="Basic and acidic residues" evidence="2">
    <location>
        <begin position="433"/>
        <end position="476"/>
    </location>
</feature>
<dbReference type="OMA" id="HRYELLT"/>
<keyword evidence="3" id="KW-0808">Transferase</keyword>
<dbReference type="Pfam" id="PF04488">
    <property type="entry name" value="Gly_transf_sug"/>
    <property type="match status" value="1"/>
</dbReference>
<dbReference type="eggNOG" id="ENOG502R7TT">
    <property type="taxonomic scope" value="Eukaryota"/>
</dbReference>
<dbReference type="InterPro" id="IPR007577">
    <property type="entry name" value="GlycoTrfase_DXD_sugar-bd_CS"/>
</dbReference>
<dbReference type="OrthoDB" id="409543at2759"/>
<dbReference type="InterPro" id="IPR039367">
    <property type="entry name" value="Och1-like"/>
</dbReference>
<sequence>MTKMGGKARRRPYAGWFSGKYRMVSVFFVTTCLFITTQQVLRVLQRPLIVKPDTIPPKIWQSWKTDALHFEERDLDRARTWARRNPYHRYELLTDYSAIPYVREAFGCGPRGLCRPDIVKTYEDLNDNLKIIQADLLRYIIMYIDGGLWADIDVEDIQPIRSFIPRKFDQRDVDMVIGIETDEPGLASHPVLGSKAASFCQWTFMCKPGLPVMMRLIENIMKWLHRLADEQGKTVAELHLNFDEVLSGTGPSAFTAAILAEMSISEGTQVVWNDFHDLVDSQLVGGVLVLPSEAFAAGTGHSRSGNHKGSRSLVKHHFHASTWTDKHQRFKHPVYGEIEKCNWDSDCVALWDSNVAFYDSLPEEEQLRMIELKRIDDAKEQKLAKAQAEAAQMPIKEEKTEEKKADGPVEGKIPAKADDKGGKRPGSGSPPEVAKKPAVKDLKVIKDKADNIKIQKENAEKKTMPDAKLKADREKPQTGNAAKNGLPEAIDETAPVGDGKDSRVDTPVTQLSTGTSTEATTAAITKSTSGSSTQTTEASATDVEASTASSDTEATASSTAIAKETAKASSTTLDASSATTSESSPEVTSSEASQSTQATMTVSSATSSESTEATNIPNQSDEDDPEESVVIT</sequence>
<feature type="compositionally biased region" description="Acidic residues" evidence="2">
    <location>
        <begin position="620"/>
        <end position="632"/>
    </location>
</feature>
<dbReference type="Gene3D" id="3.90.550.20">
    <property type="match status" value="1"/>
</dbReference>
<dbReference type="GO" id="GO:0000009">
    <property type="term" value="F:alpha-1,6-mannosyltransferase activity"/>
    <property type="evidence" value="ECO:0007669"/>
    <property type="project" value="InterPro"/>
</dbReference>
<reference evidence="4" key="1">
    <citation type="journal article" date="2012" name="PLoS Genet.">
        <title>The genomes of the fungal plant pathogens Cladosporium fulvum and Dothistroma septosporum reveal adaptation to different hosts and lifestyles but also signatures of common ancestry.</title>
        <authorList>
            <person name="de Wit P.J.G.M."/>
            <person name="van der Burgt A."/>
            <person name="Oekmen B."/>
            <person name="Stergiopoulos I."/>
            <person name="Abd-Elsalam K.A."/>
            <person name="Aerts A.L."/>
            <person name="Bahkali A.H."/>
            <person name="Beenen H.G."/>
            <person name="Chettri P."/>
            <person name="Cox M.P."/>
            <person name="Datema E."/>
            <person name="de Vries R.P."/>
            <person name="Dhillon B."/>
            <person name="Ganley A.R."/>
            <person name="Griffiths S.A."/>
            <person name="Guo Y."/>
            <person name="Hamelin R.C."/>
            <person name="Henrissat B."/>
            <person name="Kabir M.S."/>
            <person name="Jashni M.K."/>
            <person name="Kema G."/>
            <person name="Klaubauf S."/>
            <person name="Lapidus A."/>
            <person name="Levasseur A."/>
            <person name="Lindquist E."/>
            <person name="Mehrabi R."/>
            <person name="Ohm R.A."/>
            <person name="Owen T.J."/>
            <person name="Salamov A."/>
            <person name="Schwelm A."/>
            <person name="Schijlen E."/>
            <person name="Sun H."/>
            <person name="van den Burg H.A."/>
            <person name="van Ham R.C.H.J."/>
            <person name="Zhang S."/>
            <person name="Goodwin S.B."/>
            <person name="Grigoriev I.V."/>
            <person name="Collemare J."/>
            <person name="Bradshaw R.E."/>
        </authorList>
    </citation>
    <scope>NUCLEOTIDE SEQUENCE [LARGE SCALE GENOMIC DNA]</scope>
    <source>
        <strain evidence="4">NZE10 / CBS 128990</strain>
    </source>
</reference>
<organism evidence="3 4">
    <name type="scientific">Dothistroma septosporum (strain NZE10 / CBS 128990)</name>
    <name type="common">Red band needle blight fungus</name>
    <name type="synonym">Mycosphaerella pini</name>
    <dbReference type="NCBI Taxonomy" id="675120"/>
    <lineage>
        <taxon>Eukaryota</taxon>
        <taxon>Fungi</taxon>
        <taxon>Dikarya</taxon>
        <taxon>Ascomycota</taxon>
        <taxon>Pezizomycotina</taxon>
        <taxon>Dothideomycetes</taxon>
        <taxon>Dothideomycetidae</taxon>
        <taxon>Mycosphaerellales</taxon>
        <taxon>Mycosphaerellaceae</taxon>
        <taxon>Dothistroma</taxon>
    </lineage>
</organism>
<dbReference type="GO" id="GO:0006487">
    <property type="term" value="P:protein N-linked glycosylation"/>
    <property type="evidence" value="ECO:0007669"/>
    <property type="project" value="TreeGrafter"/>
</dbReference>
<name>M2YIK2_DOTSN</name>
<feature type="region of interest" description="Disordered" evidence="2">
    <location>
        <begin position="385"/>
        <end position="632"/>
    </location>
</feature>
<dbReference type="SUPFAM" id="SSF53448">
    <property type="entry name" value="Nucleotide-diphospho-sugar transferases"/>
    <property type="match status" value="1"/>
</dbReference>
<evidence type="ECO:0000256" key="2">
    <source>
        <dbReference type="SAM" id="MobiDB-lite"/>
    </source>
</evidence>
<dbReference type="FunFam" id="3.90.550.20:FF:000004">
    <property type="entry name" value="Glycosyltransferase family 32 protein"/>
    <property type="match status" value="1"/>
</dbReference>
<dbReference type="Proteomes" id="UP000016933">
    <property type="component" value="Unassembled WGS sequence"/>
</dbReference>
<dbReference type="EMBL" id="KB446546">
    <property type="protein sequence ID" value="EME38741.1"/>
    <property type="molecule type" value="Genomic_DNA"/>
</dbReference>
<protein>
    <submittedName>
        <fullName evidence="3">Glycosyltransferase family 32 protein</fullName>
    </submittedName>
</protein>
<evidence type="ECO:0000256" key="1">
    <source>
        <dbReference type="ARBA" id="ARBA00009003"/>
    </source>
</evidence>
<accession>M2YIK2</accession>
<dbReference type="AlphaFoldDB" id="M2YIK2"/>
<feature type="compositionally biased region" description="Basic and acidic residues" evidence="2">
    <location>
        <begin position="395"/>
        <end position="422"/>
    </location>
</feature>
<dbReference type="PANTHER" id="PTHR31834:SF8">
    <property type="entry name" value="TRANSFERASE, PUTATIVE (AFU_ORTHOLOGUE AFUA_6G14040)-RELATED"/>
    <property type="match status" value="1"/>
</dbReference>
<dbReference type="STRING" id="675120.M2YIK2"/>
<gene>
    <name evidence="3" type="ORF">DOTSEDRAFT_57111</name>
</gene>
<proteinExistence type="inferred from homology"/>
<evidence type="ECO:0000313" key="3">
    <source>
        <dbReference type="EMBL" id="EME38741.1"/>
    </source>
</evidence>